<feature type="binding site" evidence="6">
    <location>
        <position position="153"/>
    </location>
    <ligand>
        <name>FMN</name>
        <dbReference type="ChEBI" id="CHEBI:58210"/>
    </ligand>
</feature>
<dbReference type="GO" id="GO:0016705">
    <property type="term" value="F:oxidoreductase activity, acting on paired donors, with incorporation or reduction of molecular oxygen"/>
    <property type="evidence" value="ECO:0007669"/>
    <property type="project" value="InterPro"/>
</dbReference>
<dbReference type="STRING" id="146020.RMCB_3605"/>
<dbReference type="RefSeq" id="WP_029369961.1">
    <property type="nucleotide sequence ID" value="NZ_BCSX01000031.1"/>
</dbReference>
<evidence type="ECO:0000256" key="6">
    <source>
        <dbReference type="PIRSR" id="PIRSR000337-1"/>
    </source>
</evidence>
<dbReference type="EMBL" id="BCSX01000031">
    <property type="protein sequence ID" value="GAS89509.1"/>
    <property type="molecule type" value="Genomic_DNA"/>
</dbReference>
<evidence type="ECO:0000256" key="2">
    <source>
        <dbReference type="ARBA" id="ARBA00022643"/>
    </source>
</evidence>
<protein>
    <submittedName>
        <fullName evidence="8">FMNH2-dependent monooxygenase</fullName>
    </submittedName>
</protein>
<dbReference type="InterPro" id="IPR036661">
    <property type="entry name" value="Luciferase-like_sf"/>
</dbReference>
<evidence type="ECO:0000256" key="1">
    <source>
        <dbReference type="ARBA" id="ARBA00022630"/>
    </source>
</evidence>
<dbReference type="InterPro" id="IPR011251">
    <property type="entry name" value="Luciferase-like_dom"/>
</dbReference>
<dbReference type="PANTHER" id="PTHR30011">
    <property type="entry name" value="ALKANESULFONATE MONOOXYGENASE-RELATED"/>
    <property type="match status" value="1"/>
</dbReference>
<reference evidence="9" key="2">
    <citation type="submission" date="2016-02" db="EMBL/GenBank/DDBJ databases">
        <title>Draft genome sequence of five rapidly growing Mycobacterium species.</title>
        <authorList>
            <person name="Katahira K."/>
            <person name="Gotou Y."/>
            <person name="Iida K."/>
            <person name="Ogura Y."/>
            <person name="Hayashi T."/>
        </authorList>
    </citation>
    <scope>NUCLEOTIDE SEQUENCE [LARGE SCALE GENOMIC DNA]</scope>
    <source>
        <strain evidence="9">JCM15654</strain>
    </source>
</reference>
<proteinExistence type="inferred from homology"/>
<dbReference type="Gene3D" id="3.20.20.30">
    <property type="entry name" value="Luciferase-like domain"/>
    <property type="match status" value="1"/>
</dbReference>
<evidence type="ECO:0000256" key="5">
    <source>
        <dbReference type="ARBA" id="ARBA00033748"/>
    </source>
</evidence>
<dbReference type="AlphaFoldDB" id="A0A117I660"/>
<evidence type="ECO:0000256" key="4">
    <source>
        <dbReference type="ARBA" id="ARBA00023033"/>
    </source>
</evidence>
<keyword evidence="4 8" id="KW-0503">Monooxygenase</keyword>
<gene>
    <name evidence="8" type="ORF">RMCB_3605</name>
</gene>
<name>A0A117I660_9MYCO</name>
<dbReference type="PANTHER" id="PTHR30011:SF16">
    <property type="entry name" value="C2H2 FINGER DOMAIN TRANSCRIPTION FACTOR (EUROFUNG)-RELATED"/>
    <property type="match status" value="1"/>
</dbReference>
<dbReference type="CDD" id="cd01095">
    <property type="entry name" value="Nitrilotriacetate_monoxgenase"/>
    <property type="match status" value="1"/>
</dbReference>
<accession>A0A117I660</accession>
<dbReference type="GO" id="GO:0004497">
    <property type="term" value="F:monooxygenase activity"/>
    <property type="evidence" value="ECO:0007669"/>
    <property type="project" value="UniProtKB-KW"/>
</dbReference>
<dbReference type="Proteomes" id="UP000069620">
    <property type="component" value="Unassembled WGS sequence"/>
</dbReference>
<keyword evidence="3" id="KW-0560">Oxidoreductase</keyword>
<reference evidence="9" key="1">
    <citation type="journal article" date="2016" name="Genome Announc.">
        <title>Draft Genome Sequences of Five Rapidly Growing Mycobacterium Species, M. thermoresistibile, M. fortuitum subsp. acetamidolyticum, M. canariasense, M. brisbanense, and M. novocastrense.</title>
        <authorList>
            <person name="Katahira K."/>
            <person name="Ogura Y."/>
            <person name="Gotoh Y."/>
            <person name="Hayashi T."/>
        </authorList>
    </citation>
    <scope>NUCLEOTIDE SEQUENCE [LARGE SCALE GENOMIC DNA]</scope>
    <source>
        <strain evidence="9">JCM15654</strain>
    </source>
</reference>
<feature type="binding site" evidence="6">
    <location>
        <position position="223"/>
    </location>
    <ligand>
        <name>FMN</name>
        <dbReference type="ChEBI" id="CHEBI:58210"/>
    </ligand>
</feature>
<dbReference type="NCBIfam" id="TIGR03860">
    <property type="entry name" value="FMN_nitrolo"/>
    <property type="match status" value="1"/>
</dbReference>
<comment type="caution">
    <text evidence="8">The sequence shown here is derived from an EMBL/GenBank/DDBJ whole genome shotgun (WGS) entry which is preliminary data.</text>
</comment>
<evidence type="ECO:0000313" key="9">
    <source>
        <dbReference type="Proteomes" id="UP000069620"/>
    </source>
</evidence>
<evidence type="ECO:0000256" key="3">
    <source>
        <dbReference type="ARBA" id="ARBA00023002"/>
    </source>
</evidence>
<dbReference type="OrthoDB" id="8320141at2"/>
<dbReference type="PIRSF" id="PIRSF000337">
    <property type="entry name" value="NTA_MOA"/>
    <property type="match status" value="1"/>
</dbReference>
<feature type="binding site" evidence="6">
    <location>
        <position position="149"/>
    </location>
    <ligand>
        <name>FMN</name>
        <dbReference type="ChEBI" id="CHEBI:58210"/>
    </ligand>
</feature>
<keyword evidence="1 6" id="KW-0285">Flavoprotein</keyword>
<dbReference type="InterPro" id="IPR016215">
    <property type="entry name" value="NTA_MOA"/>
</dbReference>
<dbReference type="SUPFAM" id="SSF51679">
    <property type="entry name" value="Bacterial luciferase-like"/>
    <property type="match status" value="1"/>
</dbReference>
<comment type="similarity">
    <text evidence="5">Belongs to the NtaA/SnaA/DszA monooxygenase family.</text>
</comment>
<feature type="binding site" evidence="6">
    <location>
        <position position="99"/>
    </location>
    <ligand>
        <name>FMN</name>
        <dbReference type="ChEBI" id="CHEBI:58210"/>
    </ligand>
</feature>
<organism evidence="8 9">
    <name type="scientific">Mycolicibacterium brisbanense</name>
    <dbReference type="NCBI Taxonomy" id="146020"/>
    <lineage>
        <taxon>Bacteria</taxon>
        <taxon>Bacillati</taxon>
        <taxon>Actinomycetota</taxon>
        <taxon>Actinomycetes</taxon>
        <taxon>Mycobacteriales</taxon>
        <taxon>Mycobacteriaceae</taxon>
        <taxon>Mycolicibacterium</taxon>
    </lineage>
</organism>
<dbReference type="InterPro" id="IPR051260">
    <property type="entry name" value="Diverse_substr_monoxygenases"/>
</dbReference>
<dbReference type="Pfam" id="PF00296">
    <property type="entry name" value="Bac_luciferase"/>
    <property type="match status" value="1"/>
</dbReference>
<feature type="binding site" evidence="6">
    <location>
        <position position="224"/>
    </location>
    <ligand>
        <name>FMN</name>
        <dbReference type="ChEBI" id="CHEBI:58210"/>
    </ligand>
</feature>
<sequence>MTGAGAGRRELHLNAFVMEAGHHEAAWRLPESNARADFDLPHWIDLARRAEEAKFDSLFLADGPALTGTGEFRPPGQLEPLTLLTALSQHTSSIGLIATVSSTYNDPYNLARRLASVDHVSGGRAGWNIVTSAGADEAANFGLEDRPSHAQRYARADEFLEVAKWLWDSWESEAIIADKASGRYADPDRLHTVGHEGPFFKVAGPLNVERPPQGYPVLVQAGSSEDGKSFAARHAEAIFTAHQTYDRAADFYGDIKARTAAAGRDPDGVLVLPGIVPFIGSTEAEARELAQRFDDLRLPEYGLTQLAWNFETDPSVFELDEPLPDHILARPKLQGSQSRSDLIIEMAQRENLTVRQILSRLGGGRGHFTFVGTPDQAVDTIVAWFEGGAADGFNIMAPALPSGLETFIDQVLPILRHKGLFREDYQGTTLREHYGLPLPVNQFRRHG</sequence>
<keyword evidence="9" id="KW-1185">Reference proteome</keyword>
<evidence type="ECO:0000259" key="7">
    <source>
        <dbReference type="Pfam" id="PF00296"/>
    </source>
</evidence>
<feature type="binding site" evidence="6">
    <location>
        <position position="62"/>
    </location>
    <ligand>
        <name>FMN</name>
        <dbReference type="ChEBI" id="CHEBI:58210"/>
    </ligand>
</feature>
<feature type="domain" description="Luciferase-like" evidence="7">
    <location>
        <begin position="32"/>
        <end position="389"/>
    </location>
</feature>
<evidence type="ECO:0000313" key="8">
    <source>
        <dbReference type="EMBL" id="GAS89509.1"/>
    </source>
</evidence>
<keyword evidence="2 6" id="KW-0288">FMN</keyword>